<evidence type="ECO:0000256" key="3">
    <source>
        <dbReference type="ARBA" id="ARBA00022679"/>
    </source>
</evidence>
<protein>
    <submittedName>
        <fullName evidence="5">Glycosyl transferase family 2</fullName>
    </submittedName>
</protein>
<keyword evidence="2" id="KW-0328">Glycosyltransferase</keyword>
<evidence type="ECO:0000313" key="6">
    <source>
        <dbReference type="Proteomes" id="UP000189475"/>
    </source>
</evidence>
<evidence type="ECO:0000256" key="1">
    <source>
        <dbReference type="ARBA" id="ARBA00006739"/>
    </source>
</evidence>
<dbReference type="PANTHER" id="PTHR43179:SF12">
    <property type="entry name" value="GALACTOFURANOSYLTRANSFERASE GLFT2"/>
    <property type="match status" value="1"/>
</dbReference>
<keyword evidence="6" id="KW-1185">Reference proteome</keyword>
<proteinExistence type="inferred from homology"/>
<dbReference type="RefSeq" id="WP_077313796.1">
    <property type="nucleotide sequence ID" value="NZ_AP024887.1"/>
</dbReference>
<evidence type="ECO:0000313" key="5">
    <source>
        <dbReference type="EMBL" id="SJL83514.1"/>
    </source>
</evidence>
<dbReference type="Gene3D" id="3.90.550.10">
    <property type="entry name" value="Spore Coat Polysaccharide Biosynthesis Protein SpsA, Chain A"/>
    <property type="match status" value="1"/>
</dbReference>
<dbReference type="EMBL" id="FUFT01000003">
    <property type="protein sequence ID" value="SJL83514.1"/>
    <property type="molecule type" value="Genomic_DNA"/>
</dbReference>
<dbReference type="Proteomes" id="UP000189475">
    <property type="component" value="Unassembled WGS sequence"/>
</dbReference>
<dbReference type="STRING" id="1918946.VPAL9027_01482"/>
<evidence type="ECO:0000259" key="4">
    <source>
        <dbReference type="Pfam" id="PF00535"/>
    </source>
</evidence>
<sequence>MISIGILTYKRTDLLLSTINDINKTEHDIELIILNNNESLDVLDEIKNSLTNDNIKLKYIWHKKNYGVSSGRKVILDNCQTQYIILYDDDVCIPDIDGTINHVVTEFDNNKKTFGISFNIIDHSIDTHNRFEIPHKDKDIDMSQDFYTYIMIGAGHALRVDKALEAGNYADDFGLYGFEEVDLGFRIINLGGEIKYLSNCVVRHKRSPDGRFSNKQVSYQAFVNRSIMAKRYFPKRYYISCLIVRGLFLLKTTKDFNILIKGLKEVFNDEQNQKFSQYFFDYVNKVKGFIWY</sequence>
<organism evidence="5 6">
    <name type="scientific">Vibrio palustris</name>
    <dbReference type="NCBI Taxonomy" id="1918946"/>
    <lineage>
        <taxon>Bacteria</taxon>
        <taxon>Pseudomonadati</taxon>
        <taxon>Pseudomonadota</taxon>
        <taxon>Gammaproteobacteria</taxon>
        <taxon>Vibrionales</taxon>
        <taxon>Vibrionaceae</taxon>
        <taxon>Vibrio</taxon>
    </lineage>
</organism>
<dbReference type="OrthoDB" id="9801954at2"/>
<accession>A0A1R4B3M2</accession>
<dbReference type="GO" id="GO:0016757">
    <property type="term" value="F:glycosyltransferase activity"/>
    <property type="evidence" value="ECO:0007669"/>
    <property type="project" value="UniProtKB-KW"/>
</dbReference>
<keyword evidence="3 5" id="KW-0808">Transferase</keyword>
<comment type="similarity">
    <text evidence="1">Belongs to the glycosyltransferase 2 family.</text>
</comment>
<gene>
    <name evidence="5" type="ORF">VPAL9027_01482</name>
</gene>
<dbReference type="InterPro" id="IPR029044">
    <property type="entry name" value="Nucleotide-diphossugar_trans"/>
</dbReference>
<evidence type="ECO:0000256" key="2">
    <source>
        <dbReference type="ARBA" id="ARBA00022676"/>
    </source>
</evidence>
<dbReference type="PANTHER" id="PTHR43179">
    <property type="entry name" value="RHAMNOSYLTRANSFERASE WBBL"/>
    <property type="match status" value="1"/>
</dbReference>
<dbReference type="Pfam" id="PF00535">
    <property type="entry name" value="Glycos_transf_2"/>
    <property type="match status" value="1"/>
</dbReference>
<feature type="domain" description="Glycosyltransferase 2-like" evidence="4">
    <location>
        <begin position="3"/>
        <end position="155"/>
    </location>
</feature>
<dbReference type="InterPro" id="IPR001173">
    <property type="entry name" value="Glyco_trans_2-like"/>
</dbReference>
<reference evidence="5 6" key="1">
    <citation type="submission" date="2017-02" db="EMBL/GenBank/DDBJ databases">
        <authorList>
            <person name="Peterson S.W."/>
        </authorList>
    </citation>
    <scope>NUCLEOTIDE SEQUENCE [LARGE SCALE GENOMIC DNA]</scope>
    <source>
        <strain evidence="5 6">CECT 9027</strain>
    </source>
</reference>
<name>A0A1R4B3M2_9VIBR</name>
<dbReference type="SUPFAM" id="SSF53448">
    <property type="entry name" value="Nucleotide-diphospho-sugar transferases"/>
    <property type="match status" value="1"/>
</dbReference>
<dbReference type="AlphaFoldDB" id="A0A1R4B3M2"/>